<reference evidence="2 3" key="1">
    <citation type="submission" date="2018-02" db="EMBL/GenBank/DDBJ databases">
        <title>Draft genome of wild Prunus yedoensis var. nudiflora.</title>
        <authorList>
            <person name="Baek S."/>
            <person name="Kim J.-H."/>
            <person name="Choi K."/>
            <person name="Kim G.-B."/>
            <person name="Cho A."/>
            <person name="Jang H."/>
            <person name="Shin C.-H."/>
            <person name="Yu H.-J."/>
            <person name="Mun J.-H."/>
        </authorList>
    </citation>
    <scope>NUCLEOTIDE SEQUENCE [LARGE SCALE GENOMIC DNA]</scope>
    <source>
        <strain evidence="3">cv. Jeju island</strain>
        <tissue evidence="2">Leaf</tissue>
    </source>
</reference>
<protein>
    <submittedName>
        <fullName evidence="2">65-kDa microtubule-associated protein 9</fullName>
    </submittedName>
</protein>
<organism evidence="2 3">
    <name type="scientific">Prunus yedoensis var. nudiflora</name>
    <dbReference type="NCBI Taxonomy" id="2094558"/>
    <lineage>
        <taxon>Eukaryota</taxon>
        <taxon>Viridiplantae</taxon>
        <taxon>Streptophyta</taxon>
        <taxon>Embryophyta</taxon>
        <taxon>Tracheophyta</taxon>
        <taxon>Spermatophyta</taxon>
        <taxon>Magnoliopsida</taxon>
        <taxon>eudicotyledons</taxon>
        <taxon>Gunneridae</taxon>
        <taxon>Pentapetalae</taxon>
        <taxon>rosids</taxon>
        <taxon>fabids</taxon>
        <taxon>Rosales</taxon>
        <taxon>Rosaceae</taxon>
        <taxon>Amygdaloideae</taxon>
        <taxon>Amygdaleae</taxon>
        <taxon>Prunus</taxon>
    </lineage>
</organism>
<comment type="caution">
    <text evidence="2">The sequence shown here is derived from an EMBL/GenBank/DDBJ whole genome shotgun (WGS) entry which is preliminary data.</text>
</comment>
<name>A0A314YQ79_PRUYE</name>
<sequence length="165" mass="18113">MSRHKFNAGSRISEISGHSVKKHPSSAGKALELDSPLIRKPLSPVLSEVSSKVNIANFQESQKTQQKTNMQAAHIFSEMPIMTPSKPVFVGDEENRTPKTMPIPVPLTPKTMSVQMLTATTPATPFTSGAYKVEKSGQPVEYSFEEVRAGFIHAKFYRHGASLTN</sequence>
<dbReference type="EMBL" id="PJQY01000925">
    <property type="protein sequence ID" value="PQQ06878.1"/>
    <property type="molecule type" value="Genomic_DNA"/>
</dbReference>
<dbReference type="STRING" id="2094558.A0A314YQ79"/>
<dbReference type="Proteomes" id="UP000250321">
    <property type="component" value="Unassembled WGS sequence"/>
</dbReference>
<dbReference type="OrthoDB" id="642895at2759"/>
<evidence type="ECO:0000313" key="2">
    <source>
        <dbReference type="EMBL" id="PQQ06878.1"/>
    </source>
</evidence>
<evidence type="ECO:0000313" key="3">
    <source>
        <dbReference type="Proteomes" id="UP000250321"/>
    </source>
</evidence>
<accession>A0A314YQ79</accession>
<proteinExistence type="predicted"/>
<keyword evidence="3" id="KW-1185">Reference proteome</keyword>
<evidence type="ECO:0000256" key="1">
    <source>
        <dbReference type="SAM" id="MobiDB-lite"/>
    </source>
</evidence>
<gene>
    <name evidence="2" type="ORF">Pyn_40767</name>
</gene>
<feature type="region of interest" description="Disordered" evidence="1">
    <location>
        <begin position="1"/>
        <end position="31"/>
    </location>
</feature>
<dbReference type="AlphaFoldDB" id="A0A314YQ79"/>